<evidence type="ECO:0000313" key="2">
    <source>
        <dbReference type="EMBL" id="MCK9814995.1"/>
    </source>
</evidence>
<name>A0A9X1YUL6_9PSED</name>
<proteinExistence type="predicted"/>
<comment type="caution">
    <text evidence="1">The sequence shown here is derived from an EMBL/GenBank/DDBJ whole genome shotgun (WGS) entry which is preliminary data.</text>
</comment>
<sequence>MDIQELKQRLAKPAVKFSAGGFRPTHSDEESWLGRVFLYGPDEELPCNPQGEPLLPFAQFYLPALPFSSPWLEGVRVLTLFVGNPFPDELEPMGNNWVIREYRADDVLVRKELTAPKAFLKPFPLKAEVVAEDYPLWDGGGIPRDLELEVLSLERDGTISCYYDLVSHCYEHKLGGYPSFCQAGIDPGDGFEFVMQISSDAKINLNVIHSGSLMFWKHRESGEWAIYYDFY</sequence>
<keyword evidence="4" id="KW-1185">Reference proteome</keyword>
<evidence type="ECO:0000313" key="3">
    <source>
        <dbReference type="Proteomes" id="UP001155059"/>
    </source>
</evidence>
<reference evidence="3 4" key="2">
    <citation type="journal article" date="2023" name="Plant Pathol.">
        <title>Dismantling and reorganizing Pseudomonas marginalis sensu#lato.</title>
        <authorList>
            <person name="Sawada H."/>
            <person name="Fujikawa T."/>
            <person name="Satou M."/>
        </authorList>
    </citation>
    <scope>NUCLEOTIDE SEQUENCE [LARGE SCALE GENOMIC DNA]</scope>
    <source>
        <strain evidence="1 3">MAFF 302030</strain>
        <strain evidence="2 4">MAFF 302046</strain>
    </source>
</reference>
<dbReference type="AlphaFoldDB" id="A0A9X1YUL6"/>
<evidence type="ECO:0000313" key="1">
    <source>
        <dbReference type="EMBL" id="MCK9798214.1"/>
    </source>
</evidence>
<dbReference type="EMBL" id="JALQCW010000022">
    <property type="protein sequence ID" value="MCK9798214.1"/>
    <property type="molecule type" value="Genomic_DNA"/>
</dbReference>
<protein>
    <recommendedName>
        <fullName evidence="5">DUF1963 domain-containing protein</fullName>
    </recommendedName>
</protein>
<accession>A0A9X1YUL6</accession>
<dbReference type="EMBL" id="JALQCX010000021">
    <property type="protein sequence ID" value="MCK9814995.1"/>
    <property type="molecule type" value="Genomic_DNA"/>
</dbReference>
<dbReference type="Gene3D" id="2.30.320.10">
    <property type="entry name" value="YwqG-like"/>
    <property type="match status" value="1"/>
</dbReference>
<dbReference type="Proteomes" id="UP001155059">
    <property type="component" value="Unassembled WGS sequence"/>
</dbReference>
<gene>
    <name evidence="1" type="ORF">M1B34_10895</name>
    <name evidence="2" type="ORF">M1B35_12865</name>
</gene>
<organism evidence="1 3">
    <name type="scientific">Pseudomonas morbosilactucae</name>
    <dbReference type="NCBI Taxonomy" id="2938197"/>
    <lineage>
        <taxon>Bacteria</taxon>
        <taxon>Pseudomonadati</taxon>
        <taxon>Pseudomonadota</taxon>
        <taxon>Gammaproteobacteria</taxon>
        <taxon>Pseudomonadales</taxon>
        <taxon>Pseudomonadaceae</taxon>
        <taxon>Pseudomonas</taxon>
    </lineage>
</organism>
<dbReference type="Proteomes" id="UP001155163">
    <property type="component" value="Unassembled WGS sequence"/>
</dbReference>
<evidence type="ECO:0008006" key="5">
    <source>
        <dbReference type="Google" id="ProtNLM"/>
    </source>
</evidence>
<dbReference type="RefSeq" id="WP_268262101.1">
    <property type="nucleotide sequence ID" value="NZ_JALQCW010000022.1"/>
</dbReference>
<evidence type="ECO:0000313" key="4">
    <source>
        <dbReference type="Proteomes" id="UP001155163"/>
    </source>
</evidence>
<reference evidence="3 4" key="1">
    <citation type="journal article" date="2022" name="Int. J. Syst. Evol. Microbiol.">
        <title>Pseudomonas aegrilactucae sp. nov. and Pseudomonas morbosilactucae sp. nov., pathogens causing bacterial rot of lettuce in Japan.</title>
        <authorList>
            <person name="Sawada H."/>
            <person name="Fujikawa T."/>
            <person name="Satou M."/>
        </authorList>
    </citation>
    <scope>NUCLEOTIDE SEQUENCE [LARGE SCALE GENOMIC DNA]</scope>
    <source>
        <strain evidence="1 3">MAFF 302030</strain>
        <strain evidence="2 4">MAFF 302046</strain>
    </source>
</reference>